<proteinExistence type="predicted"/>
<sequence length="483" mass="52741">MTGQALAAPPRAELLAGASEGDWLLIIEADGERRADELSLTPLLRQFAVGRVTMSRVTTEVHSLTRWQIPLHRVASDADQVPALSLGTEQTPALPLPRRSESEAAPAAALSPIELQASVLHQGPLYPGQPFLYQLSLWLPANLEAPNLSEPAGNGFTIRRLGDDRWESPASPGMPGRLTRRWLLQAKEPGLHPLESPRFQGRLPQEDGQSEALSARAVTQFIKVDKAPLEPVASALTLRQQLSPATGAKAGEPVIRTLTLVMEGGDGNRLSLPPLGLPAGLQLRPDGEQQREQFTAKGALRFERQWRQALTADEAGYYSLPPVDLPWFNTQSGRVEHARLPAQTVRFEAGLSSPADSRAPGGESLCWVLGALLLRALWRSGPRWLAFYRLQRALVAREPDSARGALLVWADRRWDASHRQLASLPCHRDPAIGAALDSLDRACFTPPSTAAEPVRWQALAEGLCAFETFAIAYSLRKLARVSR</sequence>
<reference evidence="1" key="1">
    <citation type="submission" date="2022-06" db="EMBL/GenBank/DDBJ databases">
        <title>Complete Genome of Aeromonas sp. Strain SOD01 Isolated from an Urban Freshwater Stream.</title>
        <authorList>
            <person name="Williams L.E."/>
            <person name="Brysgel T."/>
            <person name="Capestro E.M."/>
            <person name="Foltz G.V."/>
            <person name="Gardner A.E."/>
            <person name="Ingrassia J."/>
            <person name="Peterson E."/>
            <person name="Arruda J."/>
            <person name="Flaherty I."/>
            <person name="Hunt M."/>
            <person name="Pappas G."/>
            <person name="Ramsaran S."/>
            <person name="Rocha M."/>
        </authorList>
    </citation>
    <scope>NUCLEOTIDE SEQUENCE</scope>
    <source>
        <strain evidence="1">SOD01</strain>
    </source>
</reference>
<dbReference type="AlphaFoldDB" id="A0AAE9MKI3"/>
<dbReference type="EMBL" id="CP099717">
    <property type="protein sequence ID" value="USV59485.1"/>
    <property type="molecule type" value="Genomic_DNA"/>
</dbReference>
<name>A0AAE9MKI3_9GAMM</name>
<dbReference type="PANTHER" id="PTHR40940">
    <property type="entry name" value="PROTEIN BATD-RELATED"/>
    <property type="match status" value="1"/>
</dbReference>
<keyword evidence="2" id="KW-1185">Reference proteome</keyword>
<evidence type="ECO:0008006" key="3">
    <source>
        <dbReference type="Google" id="ProtNLM"/>
    </source>
</evidence>
<protein>
    <recommendedName>
        <fullName evidence="3">Protein BatD</fullName>
    </recommendedName>
</protein>
<dbReference type="RefSeq" id="WP_252996357.1">
    <property type="nucleotide sequence ID" value="NZ_CP099717.1"/>
</dbReference>
<dbReference type="PANTHER" id="PTHR40940:SF1">
    <property type="entry name" value="PROTEIN BATD"/>
    <property type="match status" value="1"/>
</dbReference>
<gene>
    <name evidence="1" type="ORF">NHF51_10230</name>
</gene>
<evidence type="ECO:0000313" key="1">
    <source>
        <dbReference type="EMBL" id="USV59485.1"/>
    </source>
</evidence>
<dbReference type="InterPro" id="IPR025738">
    <property type="entry name" value="BatD"/>
</dbReference>
<dbReference type="Proteomes" id="UP001056890">
    <property type="component" value="Chromosome"/>
</dbReference>
<organism evidence="1 2">
    <name type="scientific">Aeromonas encheleia</name>
    <dbReference type="NCBI Taxonomy" id="73010"/>
    <lineage>
        <taxon>Bacteria</taxon>
        <taxon>Pseudomonadati</taxon>
        <taxon>Pseudomonadota</taxon>
        <taxon>Gammaproteobacteria</taxon>
        <taxon>Aeromonadales</taxon>
        <taxon>Aeromonadaceae</taxon>
        <taxon>Aeromonas</taxon>
    </lineage>
</organism>
<evidence type="ECO:0000313" key="2">
    <source>
        <dbReference type="Proteomes" id="UP001056890"/>
    </source>
</evidence>
<accession>A0AAE9MKI3</accession>